<name>A0ABV6LIY4_9BACI</name>
<comment type="caution">
    <text evidence="2">The sequence shown here is derived from an EMBL/GenBank/DDBJ whole genome shotgun (WGS) entry which is preliminary data.</text>
</comment>
<dbReference type="InterPro" id="IPR032466">
    <property type="entry name" value="Metal_Hydrolase"/>
</dbReference>
<dbReference type="SUPFAM" id="SSF51338">
    <property type="entry name" value="Composite domain of metallo-dependent hydrolases"/>
    <property type="match status" value="1"/>
</dbReference>
<dbReference type="InterPro" id="IPR033932">
    <property type="entry name" value="YtcJ-like"/>
</dbReference>
<dbReference type="RefSeq" id="WP_377344849.1">
    <property type="nucleotide sequence ID" value="NZ_JBHLTP010000003.1"/>
</dbReference>
<evidence type="ECO:0000313" key="3">
    <source>
        <dbReference type="Proteomes" id="UP001589836"/>
    </source>
</evidence>
<evidence type="ECO:0000313" key="2">
    <source>
        <dbReference type="EMBL" id="MFC0522316.1"/>
    </source>
</evidence>
<evidence type="ECO:0000259" key="1">
    <source>
        <dbReference type="Pfam" id="PF07969"/>
    </source>
</evidence>
<dbReference type="PANTHER" id="PTHR22642:SF2">
    <property type="entry name" value="PROTEIN LONG AFTER FAR-RED 3"/>
    <property type="match status" value="1"/>
</dbReference>
<accession>A0ABV6LIY4</accession>
<dbReference type="Gene3D" id="3.10.310.70">
    <property type="match status" value="1"/>
</dbReference>
<dbReference type="Proteomes" id="UP001589836">
    <property type="component" value="Unassembled WGS sequence"/>
</dbReference>
<keyword evidence="2" id="KW-0378">Hydrolase</keyword>
<keyword evidence="3" id="KW-1185">Reference proteome</keyword>
<organism evidence="2 3">
    <name type="scientific">Pontibacillus salicampi</name>
    <dbReference type="NCBI Taxonomy" id="1449801"/>
    <lineage>
        <taxon>Bacteria</taxon>
        <taxon>Bacillati</taxon>
        <taxon>Bacillota</taxon>
        <taxon>Bacilli</taxon>
        <taxon>Bacillales</taxon>
        <taxon>Bacillaceae</taxon>
        <taxon>Pontibacillus</taxon>
    </lineage>
</organism>
<feature type="domain" description="Amidohydrolase 3" evidence="1">
    <location>
        <begin position="49"/>
        <end position="524"/>
    </location>
</feature>
<dbReference type="SUPFAM" id="SSF51556">
    <property type="entry name" value="Metallo-dependent hydrolases"/>
    <property type="match status" value="1"/>
</dbReference>
<dbReference type="Gene3D" id="2.30.40.10">
    <property type="entry name" value="Urease, subunit C, domain 1"/>
    <property type="match status" value="1"/>
</dbReference>
<dbReference type="GO" id="GO:0016787">
    <property type="term" value="F:hydrolase activity"/>
    <property type="evidence" value="ECO:0007669"/>
    <property type="project" value="UniProtKB-KW"/>
</dbReference>
<dbReference type="PANTHER" id="PTHR22642">
    <property type="entry name" value="IMIDAZOLONEPROPIONASE"/>
    <property type="match status" value="1"/>
</dbReference>
<proteinExistence type="predicted"/>
<protein>
    <submittedName>
        <fullName evidence="2">Amidohydrolase</fullName>
        <ecNumber evidence="2">3.5.-.-</ecNumber>
    </submittedName>
</protein>
<gene>
    <name evidence="2" type="ORF">ACFFGV_01770</name>
</gene>
<dbReference type="Gene3D" id="3.20.20.140">
    <property type="entry name" value="Metal-dependent hydrolases"/>
    <property type="match status" value="1"/>
</dbReference>
<sequence>MGELWFGGTIYTMEHEQDTVEAVYVENGVIQAVGDEHKLRNHYKASVLQEINLQGQVMYPGFVDSHLHLVGHGEKLMRLHLAYYTSKEEVIQALSQQVRHLEAGQWLIGEGWNENQWDTPTPIHRRELDLISTEHPIMLSRVCRHALLANSKAMELAGITEQTSHPQGGKIERDANGLTGLFLDTAQDLIKKAMPSFNQSYIEHAIRLAVEDLLRHGIVGGHTEDLAYYGSFDQTYKAFKNIISEDKIKFRTHLLVHHDVIENMQHCGIVQDTDFVECGAMKVFSDGALGGRTAWLSEPYQDDHNNTGIPIHKSKDLEALVQQARNYHMPIAIHAIGDRAVEEAANVLVAYPSTSTLPDRIIHAQVMRDELYDKIKQGNIIIDIQPTFVSSDFPWVLDRLGQHREPQAYPWKTFLEHGIVCAGGSDAPIEEISPIQGIQSAITRTSYLDHKVYGEEQRLTPFEAVSLYTTAPAQAIGQANRKGQIQEGYTADFTILDRDLFTIDPENMLQVSVTKTVVDGTIMYENI</sequence>
<dbReference type="EMBL" id="JBHLTP010000003">
    <property type="protein sequence ID" value="MFC0522316.1"/>
    <property type="molecule type" value="Genomic_DNA"/>
</dbReference>
<dbReference type="Pfam" id="PF07969">
    <property type="entry name" value="Amidohydro_3"/>
    <property type="match status" value="1"/>
</dbReference>
<dbReference type="EC" id="3.5.-.-" evidence="2"/>
<reference evidence="2 3" key="1">
    <citation type="submission" date="2024-09" db="EMBL/GenBank/DDBJ databases">
        <authorList>
            <person name="Sun Q."/>
            <person name="Mori K."/>
        </authorList>
    </citation>
    <scope>NUCLEOTIDE SEQUENCE [LARGE SCALE GENOMIC DNA]</scope>
    <source>
        <strain evidence="2 3">NCAIM B.02529</strain>
    </source>
</reference>
<dbReference type="InterPro" id="IPR011059">
    <property type="entry name" value="Metal-dep_hydrolase_composite"/>
</dbReference>
<dbReference type="InterPro" id="IPR013108">
    <property type="entry name" value="Amidohydro_3"/>
</dbReference>
<dbReference type="CDD" id="cd01300">
    <property type="entry name" value="YtcJ_like"/>
    <property type="match status" value="1"/>
</dbReference>